<reference evidence="4 5" key="1">
    <citation type="journal article" date="2015" name="Genome Biol. Evol.">
        <title>Comparative Genomics of a Bacterivorous Green Alga Reveals Evolutionary Causalities and Consequences of Phago-Mixotrophic Mode of Nutrition.</title>
        <authorList>
            <person name="Burns J.A."/>
            <person name="Paasch A."/>
            <person name="Narechania A."/>
            <person name="Kim E."/>
        </authorList>
    </citation>
    <scope>NUCLEOTIDE SEQUENCE [LARGE SCALE GENOMIC DNA]</scope>
    <source>
        <strain evidence="4 5">PLY_AMNH</strain>
    </source>
</reference>
<feature type="compositionally biased region" description="Pro residues" evidence="1">
    <location>
        <begin position="629"/>
        <end position="643"/>
    </location>
</feature>
<evidence type="ECO:0000313" key="5">
    <source>
        <dbReference type="Proteomes" id="UP001190700"/>
    </source>
</evidence>
<keyword evidence="5" id="KW-1185">Reference proteome</keyword>
<sequence length="757" mass="82278">MSYGRPRSRSTARGLFLLSLFVGAGGDDGAPSASLATFSLNHSNLSLDSLYDSTLGSARVSSPDVADLNAAKGQQALAAGRDPVRVTASRQQTSDAVSGIPTSAAAIRMRGLIPSEVSGFGPRRRLLASIYIGQFTVLGGTQYVDGEAQTIESLTCQEACAIVFASRGMTAWEGSLSSSAITNTCYGDQFGTDCNNIGAQADTYKAGPLYNYNGACSGLLAFYNLEEGEGTTVHRMLSDEQTATLVNGPVWRRHGEIEIGWHVLYLGTPPSPPTPPPSPPPNPRPPPSLKPPLPPSPPPAIPPPSPRIPRAPFAPIMPVPPGPPEPPSIPSPPAPPTPIHLTYGVGFDGREDYIVTPVLEDVQAVSLWILLPPTQPGPSFLIHYLVDFNPRFIIGDQSEMPYIHTGGFSAHWSAAYVNGREMSPMTWGQLPGEEWVHFAGNLHVSVTSEITLMASTTPYWNANAEQLVPNRFMQGRLSDLAFWGAPLELWKVEVLAEGIYYRRRRQLLFDIRSTNFWDALIAYYIRASIAQGLSRTKMEDTTGTHGYIEVHGSAQFSDGPCEEKENISCSQGEGIKLKPPNPPPPPPLPPPPPPFPPTPPSPPPCPPSPPQNLHRHPARRLVHLHHPHPPYPPRPKPPPPSHPPRPRLFCLLAPLLPPLPPPPPPAPPPPPKNSIFGTGEWWFWPAIVPVIFGVTLWPLYKIYILCRVTISPERQERANKIVPTNDAEDAEISEIRGSKFPRSDVRRFTPDGSKSDP</sequence>
<evidence type="ECO:0000313" key="4">
    <source>
        <dbReference type="EMBL" id="KAK3260896.1"/>
    </source>
</evidence>
<feature type="compositionally biased region" description="Pro residues" evidence="1">
    <location>
        <begin position="579"/>
        <end position="610"/>
    </location>
</feature>
<feature type="region of interest" description="Disordered" evidence="1">
    <location>
        <begin position="268"/>
        <end position="337"/>
    </location>
</feature>
<comment type="caution">
    <text evidence="4">The sequence shown here is derived from an EMBL/GenBank/DDBJ whole genome shotgun (WGS) entry which is preliminary data.</text>
</comment>
<keyword evidence="3" id="KW-0732">Signal</keyword>
<feature type="transmembrane region" description="Helical" evidence="2">
    <location>
        <begin position="681"/>
        <end position="700"/>
    </location>
</feature>
<keyword evidence="2" id="KW-0472">Membrane</keyword>
<gene>
    <name evidence="4" type="ORF">CYMTET_30173</name>
</gene>
<proteinExistence type="predicted"/>
<name>A0AAE0KU76_9CHLO</name>
<dbReference type="AlphaFoldDB" id="A0AAE0KU76"/>
<evidence type="ECO:0000256" key="2">
    <source>
        <dbReference type="SAM" id="Phobius"/>
    </source>
</evidence>
<feature type="compositionally biased region" description="Pro residues" evidence="1">
    <location>
        <begin position="269"/>
        <end position="309"/>
    </location>
</feature>
<feature type="region of interest" description="Disordered" evidence="1">
    <location>
        <begin position="552"/>
        <end position="644"/>
    </location>
</feature>
<feature type="signal peptide" evidence="3">
    <location>
        <begin position="1"/>
        <end position="26"/>
    </location>
</feature>
<dbReference type="PANTHER" id="PTHR45691:SF6">
    <property type="entry name" value="PROTEIN DIAPHANOUS"/>
    <property type="match status" value="1"/>
</dbReference>
<organism evidence="4 5">
    <name type="scientific">Cymbomonas tetramitiformis</name>
    <dbReference type="NCBI Taxonomy" id="36881"/>
    <lineage>
        <taxon>Eukaryota</taxon>
        <taxon>Viridiplantae</taxon>
        <taxon>Chlorophyta</taxon>
        <taxon>Pyramimonadophyceae</taxon>
        <taxon>Pyramimonadales</taxon>
        <taxon>Pyramimonadaceae</taxon>
        <taxon>Cymbomonas</taxon>
    </lineage>
</organism>
<dbReference type="Proteomes" id="UP001190700">
    <property type="component" value="Unassembled WGS sequence"/>
</dbReference>
<evidence type="ECO:0000256" key="1">
    <source>
        <dbReference type="SAM" id="MobiDB-lite"/>
    </source>
</evidence>
<keyword evidence="2" id="KW-0812">Transmembrane</keyword>
<feature type="compositionally biased region" description="Pro residues" evidence="1">
    <location>
        <begin position="315"/>
        <end position="337"/>
    </location>
</feature>
<dbReference type="InterPro" id="IPR051412">
    <property type="entry name" value="Formin_Homology_Diaphanous_sf"/>
</dbReference>
<accession>A0AAE0KU76</accession>
<dbReference type="PANTHER" id="PTHR45691">
    <property type="entry name" value="PROTEIN DIAPHANOUS"/>
    <property type="match status" value="1"/>
</dbReference>
<dbReference type="GO" id="GO:0030041">
    <property type="term" value="P:actin filament polymerization"/>
    <property type="evidence" value="ECO:0007669"/>
    <property type="project" value="TreeGrafter"/>
</dbReference>
<dbReference type="EMBL" id="LGRX02017332">
    <property type="protein sequence ID" value="KAK3260896.1"/>
    <property type="molecule type" value="Genomic_DNA"/>
</dbReference>
<feature type="chain" id="PRO_5042228795" evidence="3">
    <location>
        <begin position="27"/>
        <end position="757"/>
    </location>
</feature>
<feature type="compositionally biased region" description="Basic residues" evidence="1">
    <location>
        <begin position="613"/>
        <end position="628"/>
    </location>
</feature>
<evidence type="ECO:0000256" key="3">
    <source>
        <dbReference type="SAM" id="SignalP"/>
    </source>
</evidence>
<keyword evidence="2" id="KW-1133">Transmembrane helix</keyword>
<dbReference type="GO" id="GO:0005884">
    <property type="term" value="C:actin filament"/>
    <property type="evidence" value="ECO:0007669"/>
    <property type="project" value="TreeGrafter"/>
</dbReference>
<protein>
    <submittedName>
        <fullName evidence="4">Uncharacterized protein</fullName>
    </submittedName>
</protein>